<comment type="subcellular location">
    <subcellularLocation>
        <location evidence="1 9">Cell inner membrane</location>
        <topology evidence="1 9">Multi-pass membrane protein</topology>
    </subcellularLocation>
</comment>
<dbReference type="PANTHER" id="PTHR35011:SF2">
    <property type="entry name" value="2,3-DIKETO-L-GULONATE TRAP TRANSPORTER SMALL PERMEASE PROTEIN YIAM"/>
    <property type="match status" value="1"/>
</dbReference>
<evidence type="ECO:0000259" key="10">
    <source>
        <dbReference type="Pfam" id="PF04290"/>
    </source>
</evidence>
<comment type="caution">
    <text evidence="11">The sequence shown here is derived from an EMBL/GenBank/DDBJ whole genome shotgun (WGS) entry which is preliminary data.</text>
</comment>
<keyword evidence="2 9" id="KW-0813">Transport</keyword>
<evidence type="ECO:0000256" key="8">
    <source>
        <dbReference type="ARBA" id="ARBA00038436"/>
    </source>
</evidence>
<feature type="transmembrane region" description="Helical" evidence="9">
    <location>
        <begin position="85"/>
        <end position="103"/>
    </location>
</feature>
<evidence type="ECO:0000313" key="12">
    <source>
        <dbReference type="Proteomes" id="UP000601990"/>
    </source>
</evidence>
<accession>A0ABX1N5W6</accession>
<comment type="function">
    <text evidence="9">Part of the tripartite ATP-independent periplasmic (TRAP) transport system.</text>
</comment>
<evidence type="ECO:0000256" key="7">
    <source>
        <dbReference type="ARBA" id="ARBA00023136"/>
    </source>
</evidence>
<evidence type="ECO:0000256" key="3">
    <source>
        <dbReference type="ARBA" id="ARBA00022475"/>
    </source>
</evidence>
<dbReference type="Pfam" id="PF04290">
    <property type="entry name" value="DctQ"/>
    <property type="match status" value="1"/>
</dbReference>
<gene>
    <name evidence="11" type="ORF">GO608_15120</name>
</gene>
<reference evidence="11" key="1">
    <citation type="submission" date="2019-12" db="EMBL/GenBank/DDBJ databases">
        <title>Comparative genomics gives insights into the taxonomy of the Azoarcus-Aromatoleum group and reveals separate origins of nif in the plant-associated Azoarcus and non-plant-associated Aromatoleum sub-groups.</title>
        <authorList>
            <person name="Lafos M."/>
            <person name="Maluk M."/>
            <person name="Batista M."/>
            <person name="Junghare M."/>
            <person name="Carmona M."/>
            <person name="Faoro H."/>
            <person name="Cruz L.M."/>
            <person name="Battistoni F."/>
            <person name="De Souza E."/>
            <person name="Pedrosa F."/>
            <person name="Chen W.-M."/>
            <person name="Poole P.S."/>
            <person name="Dixon R.A."/>
            <person name="James E.K."/>
        </authorList>
    </citation>
    <scope>NUCLEOTIDE SEQUENCE</scope>
    <source>
        <strain evidence="11">U120</strain>
    </source>
</reference>
<comment type="subunit">
    <text evidence="9">The complex comprises the extracytoplasmic solute receptor protein and the two transmembrane proteins.</text>
</comment>
<organism evidence="11 12">
    <name type="scientific">Aromatoleum buckelii</name>
    <dbReference type="NCBI Taxonomy" id="200254"/>
    <lineage>
        <taxon>Bacteria</taxon>
        <taxon>Pseudomonadati</taxon>
        <taxon>Pseudomonadota</taxon>
        <taxon>Betaproteobacteria</taxon>
        <taxon>Rhodocyclales</taxon>
        <taxon>Rhodocyclaceae</taxon>
        <taxon>Aromatoleum</taxon>
    </lineage>
</organism>
<keyword evidence="3" id="KW-1003">Cell membrane</keyword>
<evidence type="ECO:0000256" key="5">
    <source>
        <dbReference type="ARBA" id="ARBA00022692"/>
    </source>
</evidence>
<dbReference type="InterPro" id="IPR055348">
    <property type="entry name" value="DctQ"/>
</dbReference>
<protein>
    <recommendedName>
        <fullName evidence="9">TRAP transporter small permease protein</fullName>
    </recommendedName>
</protein>
<dbReference type="Proteomes" id="UP000601990">
    <property type="component" value="Unassembled WGS sequence"/>
</dbReference>
<evidence type="ECO:0000256" key="2">
    <source>
        <dbReference type="ARBA" id="ARBA00022448"/>
    </source>
</evidence>
<comment type="similarity">
    <text evidence="8 9">Belongs to the TRAP transporter small permease family.</text>
</comment>
<keyword evidence="4 9" id="KW-0997">Cell inner membrane</keyword>
<evidence type="ECO:0000256" key="9">
    <source>
        <dbReference type="RuleBase" id="RU369079"/>
    </source>
</evidence>
<keyword evidence="5 9" id="KW-0812">Transmembrane</keyword>
<evidence type="ECO:0000256" key="6">
    <source>
        <dbReference type="ARBA" id="ARBA00022989"/>
    </source>
</evidence>
<feature type="transmembrane region" description="Helical" evidence="9">
    <location>
        <begin position="45"/>
        <end position="64"/>
    </location>
</feature>
<feature type="transmembrane region" description="Helical" evidence="9">
    <location>
        <begin position="123"/>
        <end position="144"/>
    </location>
</feature>
<sequence length="160" mass="17200">MKALLATTETVAAVFLLLIALLTTTNVLSRELLGVTIPDWFDGSQLLLGIALFWGMAIPSYRGGHICVDILWEHLGPANRRRLDVLAAAVCAAFLLPLAWMVWVKVGGVGTQSTSDLRLPLLGPYAIAAAGISCGALLACARLVELLMNHVRREEEQHGS</sequence>
<name>A0ABX1N5W6_9RHOO</name>
<dbReference type="EMBL" id="WTVH01000034">
    <property type="protein sequence ID" value="NMF94658.1"/>
    <property type="molecule type" value="Genomic_DNA"/>
</dbReference>
<comment type="caution">
    <text evidence="9">Lacks conserved residue(s) required for the propagation of feature annotation.</text>
</comment>
<evidence type="ECO:0000256" key="4">
    <source>
        <dbReference type="ARBA" id="ARBA00022519"/>
    </source>
</evidence>
<keyword evidence="6 9" id="KW-1133">Transmembrane helix</keyword>
<keyword evidence="12" id="KW-1185">Reference proteome</keyword>
<dbReference type="InterPro" id="IPR007387">
    <property type="entry name" value="TRAP_DctQ"/>
</dbReference>
<dbReference type="PANTHER" id="PTHR35011">
    <property type="entry name" value="2,3-DIKETO-L-GULONATE TRAP TRANSPORTER SMALL PERMEASE PROTEIN YIAM"/>
    <property type="match status" value="1"/>
</dbReference>
<proteinExistence type="inferred from homology"/>
<keyword evidence="7 9" id="KW-0472">Membrane</keyword>
<evidence type="ECO:0000313" key="11">
    <source>
        <dbReference type="EMBL" id="NMF94658.1"/>
    </source>
</evidence>
<dbReference type="RefSeq" id="WP_169199878.1">
    <property type="nucleotide sequence ID" value="NZ_WTVH02000001.1"/>
</dbReference>
<evidence type="ECO:0000256" key="1">
    <source>
        <dbReference type="ARBA" id="ARBA00004429"/>
    </source>
</evidence>
<feature type="domain" description="Tripartite ATP-independent periplasmic transporters DctQ component" evidence="10">
    <location>
        <begin position="19"/>
        <end position="147"/>
    </location>
</feature>